<dbReference type="InterPro" id="IPR018490">
    <property type="entry name" value="cNMP-bd_dom_sf"/>
</dbReference>
<dbReference type="Proteomes" id="UP000007257">
    <property type="component" value="Plasmid pRAHAQ01"/>
</dbReference>
<dbReference type="Pfam" id="PF15977">
    <property type="entry name" value="HTH_46"/>
    <property type="match status" value="1"/>
</dbReference>
<proteinExistence type="predicted"/>
<organism evidence="2 4">
    <name type="scientific">Rahnella sp. (strain Y9602)</name>
    <dbReference type="NCBI Taxonomy" id="2703885"/>
    <lineage>
        <taxon>Bacteria</taxon>
        <taxon>Pseudomonadati</taxon>
        <taxon>Pseudomonadota</taxon>
        <taxon>Gammaproteobacteria</taxon>
        <taxon>Enterobacterales</taxon>
        <taxon>Yersiniaceae</taxon>
        <taxon>Rahnella</taxon>
    </lineage>
</organism>
<dbReference type="EMBL" id="JBHUCJ010000112">
    <property type="protein sequence ID" value="MFD3226830.1"/>
    <property type="molecule type" value="Genomic_DNA"/>
</dbReference>
<dbReference type="KEGG" id="rah:Rahaq_4443"/>
<evidence type="ECO:0000313" key="4">
    <source>
        <dbReference type="Proteomes" id="UP000007257"/>
    </source>
</evidence>
<sequence length="210" mass="24129">MVTESDKGKDLSQATAELFAELIPYLQFRTVPAGSRFHLYERGEFYCYFIRKGWFKTFHNDEPVLIGTLSVPGIIGIGGAVPSEARMFIQAQDESEIAVSTVAEMHALIDRLELWEPMAKHFFRMTNNLYVKSTMLTAPTSYEILRHQLMELMKEPPEIRENIPAAHYIQLKTHLSRSTIMKVLSQLKQGGYVRLHNGILKEVIRLPLKY</sequence>
<dbReference type="Proteomes" id="UP001598201">
    <property type="component" value="Unassembled WGS sequence"/>
</dbReference>
<dbReference type="HOGENOM" id="CLU_080453_1_0_6"/>
<evidence type="ECO:0000313" key="3">
    <source>
        <dbReference type="EMBL" id="MFD3226830.1"/>
    </source>
</evidence>
<gene>
    <name evidence="2" type="ordered locus">Rahaq_4443</name>
    <name evidence="3" type="ORF">ACFPK4_25135</name>
</gene>
<feature type="domain" description="IprA winged helix-turn-helix" evidence="1">
    <location>
        <begin position="141"/>
        <end position="207"/>
    </location>
</feature>
<dbReference type="RefSeq" id="WP_013577710.1">
    <property type="nucleotide sequence ID" value="NC_015062.1"/>
</dbReference>
<evidence type="ECO:0000313" key="5">
    <source>
        <dbReference type="Proteomes" id="UP001598201"/>
    </source>
</evidence>
<keyword evidence="2" id="KW-0614">Plasmid</keyword>
<evidence type="ECO:0000313" key="2">
    <source>
        <dbReference type="EMBL" id="ADW76029.1"/>
    </source>
</evidence>
<protein>
    <submittedName>
        <fullName evidence="3">Helix-turn-helix domain-containing protein</fullName>
    </submittedName>
</protein>
<reference evidence="4" key="1">
    <citation type="submission" date="2011-01" db="EMBL/GenBank/DDBJ databases">
        <title>Complete sequence of plasmid1 of Rahnella sp. Y9602.</title>
        <authorList>
            <consortium name="US DOE Joint Genome Institute"/>
            <person name="Lucas S."/>
            <person name="Copeland A."/>
            <person name="Lapidus A."/>
            <person name="Cheng J.-F."/>
            <person name="Goodwin L."/>
            <person name="Pitluck S."/>
            <person name="Lu M."/>
            <person name="Detter J.C."/>
            <person name="Han C."/>
            <person name="Tapia R."/>
            <person name="Land M."/>
            <person name="Hauser L."/>
            <person name="Kyrpides N."/>
            <person name="Ivanova N."/>
            <person name="Ovchinnikova G."/>
            <person name="Pagani I."/>
            <person name="Sobecky P.A."/>
            <person name="Martinez R.J."/>
            <person name="Woyke T."/>
        </authorList>
    </citation>
    <scope>NUCLEOTIDE SEQUENCE [LARGE SCALE GENOMIC DNA]</scope>
    <source>
        <strain evidence="4">Y9602</strain>
        <plasmid evidence="4">pRAHAQ01</plasmid>
    </source>
</reference>
<dbReference type="SUPFAM" id="SSF51206">
    <property type="entry name" value="cAMP-binding domain-like"/>
    <property type="match status" value="1"/>
</dbReference>
<dbReference type="InterPro" id="IPR041687">
    <property type="entry name" value="HTH_46"/>
</dbReference>
<dbReference type="AlphaFoldDB" id="A0A0H3FG34"/>
<evidence type="ECO:0000259" key="1">
    <source>
        <dbReference type="Pfam" id="PF15977"/>
    </source>
</evidence>
<name>A0A0H3FG34_RAHSY</name>
<dbReference type="eggNOG" id="COG0664">
    <property type="taxonomic scope" value="Bacteria"/>
</dbReference>
<reference evidence="2 4" key="2">
    <citation type="journal article" date="2012" name="J. Bacteriol.">
        <title>Complete Genome Sequence of Rahnella sp. Strain Y9602, a Gammaproteobacterium Isolate from Metal- and Radionuclide-Contaminated Soil.</title>
        <authorList>
            <person name="Martinez R.J."/>
            <person name="Bruce D."/>
            <person name="Detter C."/>
            <person name="Goodwin L.A."/>
            <person name="Han J."/>
            <person name="Han C.S."/>
            <person name="Held B."/>
            <person name="Land M.L."/>
            <person name="Mikhailova N."/>
            <person name="Nolan M."/>
            <person name="Pennacchio L."/>
            <person name="Pitluck S."/>
            <person name="Tapia R."/>
            <person name="Woyke T."/>
            <person name="Sobecky P.A."/>
        </authorList>
    </citation>
    <scope>NUCLEOTIDE SEQUENCE [LARGE SCALE GENOMIC DNA]</scope>
    <source>
        <strain evidence="2 4">Y9602</strain>
        <plasmid evidence="2 4">pRAHAQ01</plasmid>
    </source>
</reference>
<dbReference type="InterPro" id="IPR014710">
    <property type="entry name" value="RmlC-like_jellyroll"/>
</dbReference>
<reference evidence="3 5" key="3">
    <citation type="submission" date="2024-09" db="EMBL/GenBank/DDBJ databases">
        <title>Genomes of Rahnella.</title>
        <authorList>
            <person name="Mnguni F.C."/>
            <person name="Shin G.Y."/>
            <person name="Coutinho T."/>
        </authorList>
    </citation>
    <scope>NUCLEOTIDE SEQUENCE [LARGE SCALE GENOMIC DNA]</scope>
    <source>
        <strain evidence="3 5">20WA0057</strain>
    </source>
</reference>
<dbReference type="EMBL" id="CP002506">
    <property type="protein sequence ID" value="ADW76029.1"/>
    <property type="molecule type" value="Genomic_DNA"/>
</dbReference>
<keyword evidence="5" id="KW-1185">Reference proteome</keyword>
<dbReference type="OrthoDB" id="6503934at2"/>
<dbReference type="Gene3D" id="2.60.120.10">
    <property type="entry name" value="Jelly Rolls"/>
    <property type="match status" value="1"/>
</dbReference>
<geneLocation type="plasmid" evidence="2 4">
    <name>pRAHAQ01</name>
</geneLocation>
<accession>A0A0H3FG34</accession>
<dbReference type="GeneID" id="95420795"/>